<feature type="signal peptide" evidence="2">
    <location>
        <begin position="1"/>
        <end position="20"/>
    </location>
</feature>
<sequence length="668" mass="71999">MLKKKKLISVCLSFALAVQAGSFLAPGMAASAAEAEQFQVSPGVKYKENREVINSYNQSIKLLEVNTADPYTKLDLSIPLPLNTISTVSAQAKLNHREGNRVVGAVNGSFFDMSTKLPMYLISYRNKVMNTGIIATGSDQYVNKPVAFGINSQGKPQIESFNLSMSAVHNNRTVNITSMNKIRNYDDLILFTPEYANGYTNTNQYGMEVVFSNASKNRDLEFGDVITGTVSQIRAHGDITNTKIPEDGFVLSAHGTSLPALKEMKPGDTVEIAINIDDKWKNSEYMLASGPLLVNNGKVDLGMDPNSTRARERAPRTAVAIDKTMSKVFLVTVDGRLAESKGMNLTEFAQYLVKLGAYKALNLDGGGSTAIIARKNGNDLATLMNKPSDGRERAVSTSLQAISTAPLSEPKYLNAALSASGEIVKGSSVAVNITSVLDQFYNPLPKDPSKLKLSSTIGEVSGNIVKATKAGTGVITASYGNAVKQIPITVVEELAKFSDVGYSSPYFDSVAFLTDGRIINGYNDGTFRPGASLTRLDAALLIARALKLNTADAPYAGFADVPKEYRYAKEISAVAAAGVIKGKEGNRFDPNAKLTRAEMAVILQRAFKLTGTAPILFSDMPPSSFAYEAVGSLISNKVTEGFDDNTFRPGDTVNRGQYALFLYRILSR</sequence>
<dbReference type="Pfam" id="PF00395">
    <property type="entry name" value="SLH"/>
    <property type="match status" value="3"/>
</dbReference>
<dbReference type="EMBL" id="VTER01000003">
    <property type="protein sequence ID" value="TYS50295.1"/>
    <property type="molecule type" value="Genomic_DNA"/>
</dbReference>
<feature type="chain" id="PRO_5039729618" description="SLH domain-containing protein" evidence="2">
    <location>
        <begin position="21"/>
        <end position="668"/>
    </location>
</feature>
<dbReference type="RefSeq" id="WP_148974098.1">
    <property type="nucleotide sequence ID" value="NZ_JBNIKU010000016.1"/>
</dbReference>
<evidence type="ECO:0000259" key="3">
    <source>
        <dbReference type="PROSITE" id="PS51272"/>
    </source>
</evidence>
<dbReference type="Proteomes" id="UP000322139">
    <property type="component" value="Unassembled WGS sequence"/>
</dbReference>
<dbReference type="PROSITE" id="PS51272">
    <property type="entry name" value="SLH"/>
    <property type="match status" value="3"/>
</dbReference>
<gene>
    <name evidence="4" type="ORF">FZD51_07055</name>
</gene>
<evidence type="ECO:0000256" key="2">
    <source>
        <dbReference type="SAM" id="SignalP"/>
    </source>
</evidence>
<dbReference type="PANTHER" id="PTHR40446:SF2">
    <property type="entry name" value="N-ACETYLGLUCOSAMINE-1-PHOSPHODIESTER ALPHA-N-ACETYLGLUCOSAMINIDASE"/>
    <property type="match status" value="1"/>
</dbReference>
<dbReference type="Pfam" id="PF09992">
    <property type="entry name" value="NAGPA"/>
    <property type="match status" value="1"/>
</dbReference>
<dbReference type="AlphaFoldDB" id="A0A5D4RFV9"/>
<feature type="domain" description="SLH" evidence="3">
    <location>
        <begin position="554"/>
        <end position="617"/>
    </location>
</feature>
<dbReference type="InterPro" id="IPR001119">
    <property type="entry name" value="SLH_dom"/>
</dbReference>
<feature type="domain" description="SLH" evidence="3">
    <location>
        <begin position="493"/>
        <end position="553"/>
    </location>
</feature>
<dbReference type="PANTHER" id="PTHR40446">
    <property type="entry name" value="N-ACETYLGLUCOSAMINE-1-PHOSPHODIESTER ALPHA-N-ACETYLGLUCOSAMINIDASE"/>
    <property type="match status" value="1"/>
</dbReference>
<feature type="domain" description="SLH" evidence="3">
    <location>
        <begin position="618"/>
        <end position="668"/>
    </location>
</feature>
<name>A0A5D4RFV9_9BACI</name>
<evidence type="ECO:0000256" key="1">
    <source>
        <dbReference type="ARBA" id="ARBA00022729"/>
    </source>
</evidence>
<evidence type="ECO:0000313" key="5">
    <source>
        <dbReference type="Proteomes" id="UP000322139"/>
    </source>
</evidence>
<comment type="caution">
    <text evidence="4">The sequence shown here is derived from an EMBL/GenBank/DDBJ whole genome shotgun (WGS) entry which is preliminary data.</text>
</comment>
<accession>A0A5D4RFV9</accession>
<keyword evidence="1 2" id="KW-0732">Signal</keyword>
<dbReference type="InterPro" id="IPR018711">
    <property type="entry name" value="NAGPA"/>
</dbReference>
<protein>
    <recommendedName>
        <fullName evidence="3">SLH domain-containing protein</fullName>
    </recommendedName>
</protein>
<proteinExistence type="predicted"/>
<reference evidence="4 5" key="1">
    <citation type="submission" date="2019-08" db="EMBL/GenBank/DDBJ databases">
        <title>Bacillus genomes from the desert of Cuatro Cienegas, Coahuila.</title>
        <authorList>
            <person name="Olmedo-Alvarez G."/>
        </authorList>
    </citation>
    <scope>NUCLEOTIDE SEQUENCE [LARGE SCALE GENOMIC DNA]</scope>
    <source>
        <strain evidence="4 5">CH446_14T</strain>
    </source>
</reference>
<evidence type="ECO:0000313" key="4">
    <source>
        <dbReference type="EMBL" id="TYS50295.1"/>
    </source>
</evidence>
<organism evidence="4 5">
    <name type="scientific">Bacillus infantis</name>
    <dbReference type="NCBI Taxonomy" id="324767"/>
    <lineage>
        <taxon>Bacteria</taxon>
        <taxon>Bacillati</taxon>
        <taxon>Bacillota</taxon>
        <taxon>Bacilli</taxon>
        <taxon>Bacillales</taxon>
        <taxon>Bacillaceae</taxon>
        <taxon>Bacillus</taxon>
    </lineage>
</organism>